<keyword evidence="2" id="KW-1185">Reference proteome</keyword>
<dbReference type="EMBL" id="CM001436">
    <property type="protein sequence ID" value="EHQ36567.1"/>
    <property type="molecule type" value="Genomic_DNA"/>
</dbReference>
<dbReference type="InterPro" id="IPR009000">
    <property type="entry name" value="Transl_B-barrel_sf"/>
</dbReference>
<gene>
    <name evidence="1" type="ORF">Metlim_2523</name>
</gene>
<dbReference type="Proteomes" id="UP000005741">
    <property type="component" value="Chromosome"/>
</dbReference>
<dbReference type="HOGENOM" id="CLU_165884_3_1_2"/>
<dbReference type="SUPFAM" id="SSF50447">
    <property type="entry name" value="Translation proteins"/>
    <property type="match status" value="1"/>
</dbReference>
<dbReference type="Gene3D" id="2.40.10.230">
    <property type="entry name" value="Probable tRNA pseudouridine synthase domain"/>
    <property type="match status" value="1"/>
</dbReference>
<dbReference type="STRING" id="937775.Metlim_2523"/>
<evidence type="ECO:0000313" key="2">
    <source>
        <dbReference type="Proteomes" id="UP000005741"/>
    </source>
</evidence>
<dbReference type="OrthoDB" id="60264at2157"/>
<evidence type="ECO:0000313" key="1">
    <source>
        <dbReference type="EMBL" id="EHQ36567.1"/>
    </source>
</evidence>
<reference evidence="1 2" key="1">
    <citation type="submission" date="2011-10" db="EMBL/GenBank/DDBJ databases">
        <title>The Improved High-Quality Draft genome of Methanoplanus limicola DSM 2279.</title>
        <authorList>
            <consortium name="US DOE Joint Genome Institute (JGI-PGF)"/>
            <person name="Lucas S."/>
            <person name="Copeland A."/>
            <person name="Lapidus A."/>
            <person name="Glavina del Rio T."/>
            <person name="Dalin E."/>
            <person name="Tice H."/>
            <person name="Bruce D."/>
            <person name="Goodwin L."/>
            <person name="Pitluck S."/>
            <person name="Peters L."/>
            <person name="Mikhailova N."/>
            <person name="Lu M."/>
            <person name="Kyrpides N."/>
            <person name="Mavromatis K."/>
            <person name="Ivanova N."/>
            <person name="Markowitz V."/>
            <person name="Cheng J.-F."/>
            <person name="Hugenholtz P."/>
            <person name="Woyke T."/>
            <person name="Wu D."/>
            <person name="Wirth R."/>
            <person name="Brambilla E.-M."/>
            <person name="Klenk H.-P."/>
            <person name="Eisen J.A."/>
        </authorList>
    </citation>
    <scope>NUCLEOTIDE SEQUENCE [LARGE SCALE GENOMIC DNA]</scope>
    <source>
        <strain evidence="1 2">DSM 2279</strain>
    </source>
</reference>
<proteinExistence type="predicted"/>
<sequence length="77" mass="8752">MIFLKLAGNVQFIQSEHLLVINCDAAQLPRLYSDVVDRRQKPVGKLVEIYGNIKKPYATVSCRSTKNRIAGEKLYTK</sequence>
<protein>
    <submittedName>
        <fullName evidence="1">snoRNP protein GAR1</fullName>
    </submittedName>
</protein>
<name>H1Z3U5_9EURY</name>
<organism evidence="1 2">
    <name type="scientific">Methanoplanus limicola DSM 2279</name>
    <dbReference type="NCBI Taxonomy" id="937775"/>
    <lineage>
        <taxon>Archaea</taxon>
        <taxon>Methanobacteriati</taxon>
        <taxon>Methanobacteriota</taxon>
        <taxon>Stenosarchaea group</taxon>
        <taxon>Methanomicrobia</taxon>
        <taxon>Methanomicrobiales</taxon>
        <taxon>Methanomicrobiaceae</taxon>
        <taxon>Methanoplanus</taxon>
    </lineage>
</organism>
<dbReference type="RefSeq" id="WP_004078972.1">
    <property type="nucleotide sequence ID" value="NZ_CM001436.1"/>
</dbReference>
<dbReference type="InterPro" id="IPR038664">
    <property type="entry name" value="Gar1/Naf1_Cbf5-bd_sf"/>
</dbReference>
<dbReference type="AlphaFoldDB" id="H1Z3U5"/>
<dbReference type="InParanoid" id="H1Z3U5"/>
<accession>H1Z3U5</accession>